<protein>
    <submittedName>
        <fullName evidence="1">Uncharacterized protein</fullName>
    </submittedName>
</protein>
<dbReference type="EMBL" id="LAZR01011399">
    <property type="protein sequence ID" value="KKM61911.1"/>
    <property type="molecule type" value="Genomic_DNA"/>
</dbReference>
<proteinExistence type="predicted"/>
<gene>
    <name evidence="1" type="ORF">LCGC14_1527050</name>
</gene>
<sequence>MKLMVIDVLDHFTTDLITETRVVARFIGEYIEEGEEYITLRHLQGNVLDDKCSDEYHKIVKSAILKQKSVEIEIMSKNIG</sequence>
<organism evidence="1">
    <name type="scientific">marine sediment metagenome</name>
    <dbReference type="NCBI Taxonomy" id="412755"/>
    <lineage>
        <taxon>unclassified sequences</taxon>
        <taxon>metagenomes</taxon>
        <taxon>ecological metagenomes</taxon>
    </lineage>
</organism>
<reference evidence="1" key="1">
    <citation type="journal article" date="2015" name="Nature">
        <title>Complex archaea that bridge the gap between prokaryotes and eukaryotes.</title>
        <authorList>
            <person name="Spang A."/>
            <person name="Saw J.H."/>
            <person name="Jorgensen S.L."/>
            <person name="Zaremba-Niedzwiedzka K."/>
            <person name="Martijn J."/>
            <person name="Lind A.E."/>
            <person name="van Eijk R."/>
            <person name="Schleper C."/>
            <person name="Guy L."/>
            <person name="Ettema T.J."/>
        </authorList>
    </citation>
    <scope>NUCLEOTIDE SEQUENCE</scope>
</reference>
<comment type="caution">
    <text evidence="1">The sequence shown here is derived from an EMBL/GenBank/DDBJ whole genome shotgun (WGS) entry which is preliminary data.</text>
</comment>
<name>A0A0F9JHW7_9ZZZZ</name>
<accession>A0A0F9JHW7</accession>
<evidence type="ECO:0000313" key="1">
    <source>
        <dbReference type="EMBL" id="KKM61911.1"/>
    </source>
</evidence>
<dbReference type="AlphaFoldDB" id="A0A0F9JHW7"/>